<name>A0AAU7BRW5_9FLAO</name>
<feature type="transmembrane region" description="Helical" evidence="1">
    <location>
        <begin position="1130"/>
        <end position="1156"/>
    </location>
</feature>
<dbReference type="InterPro" id="IPR027463">
    <property type="entry name" value="AcrB_DN_DC_subdom"/>
</dbReference>
<dbReference type="GO" id="GO:0042910">
    <property type="term" value="F:xenobiotic transmembrane transporter activity"/>
    <property type="evidence" value="ECO:0007669"/>
    <property type="project" value="TreeGrafter"/>
</dbReference>
<dbReference type="AlphaFoldDB" id="A0AAU7BRW5"/>
<feature type="transmembrane region" description="Helical" evidence="1">
    <location>
        <begin position="544"/>
        <end position="565"/>
    </location>
</feature>
<feature type="transmembrane region" description="Helical" evidence="1">
    <location>
        <begin position="600"/>
        <end position="619"/>
    </location>
</feature>
<feature type="transmembrane region" description="Helical" evidence="1">
    <location>
        <begin position="448"/>
        <end position="472"/>
    </location>
</feature>
<dbReference type="Gene3D" id="3.30.70.1440">
    <property type="entry name" value="Multidrug efflux transporter AcrB pore domain"/>
    <property type="match status" value="1"/>
</dbReference>
<dbReference type="GO" id="GO:0005886">
    <property type="term" value="C:plasma membrane"/>
    <property type="evidence" value="ECO:0007669"/>
    <property type="project" value="TreeGrafter"/>
</dbReference>
<dbReference type="SUPFAM" id="SSF82693">
    <property type="entry name" value="Multidrug efflux transporter AcrB pore domain, PN1, PN2, PC1 and PC2 subdomains"/>
    <property type="match status" value="2"/>
</dbReference>
<feature type="transmembrane region" description="Helical" evidence="1">
    <location>
        <begin position="577"/>
        <end position="594"/>
    </location>
</feature>
<keyword evidence="1" id="KW-0812">Transmembrane</keyword>
<proteinExistence type="predicted"/>
<dbReference type="Gene3D" id="1.20.1640.10">
    <property type="entry name" value="Multidrug efflux transporter AcrB transmembrane domain"/>
    <property type="match status" value="4"/>
</dbReference>
<feature type="transmembrane region" description="Helical" evidence="1">
    <location>
        <begin position="1066"/>
        <end position="1088"/>
    </location>
</feature>
<feature type="transmembrane region" description="Helical" evidence="1">
    <location>
        <begin position="519"/>
        <end position="538"/>
    </location>
</feature>
<feature type="transmembrane region" description="Helical" evidence="1">
    <location>
        <begin position="349"/>
        <end position="367"/>
    </location>
</feature>
<evidence type="ECO:0000256" key="1">
    <source>
        <dbReference type="SAM" id="Phobius"/>
    </source>
</evidence>
<feature type="transmembrane region" description="Helical" evidence="1">
    <location>
        <begin position="478"/>
        <end position="498"/>
    </location>
</feature>
<dbReference type="Gene3D" id="3.30.2090.10">
    <property type="entry name" value="Multidrug efflux transporter AcrB TolC docking domain, DN and DC subdomains"/>
    <property type="match status" value="2"/>
</dbReference>
<feature type="transmembrane region" description="Helical" evidence="1">
    <location>
        <begin position="1013"/>
        <end position="1033"/>
    </location>
</feature>
<dbReference type="InterPro" id="IPR001036">
    <property type="entry name" value="Acrflvin-R"/>
</dbReference>
<feature type="transmembrane region" description="Helical" evidence="1">
    <location>
        <begin position="651"/>
        <end position="671"/>
    </location>
</feature>
<reference evidence="2" key="1">
    <citation type="submission" date="2024-05" db="EMBL/GenBank/DDBJ databases">
        <title>Pontimicrobium maritimus sp. nov., isolated form sea water.</title>
        <authorList>
            <person name="Muhammad N."/>
            <person name="Vuong T.Q."/>
            <person name="Han H.L."/>
            <person name="Kim S.-G."/>
        </authorList>
    </citation>
    <scope>NUCLEOTIDE SEQUENCE</scope>
    <source>
        <strain evidence="2">SW4</strain>
    </source>
</reference>
<dbReference type="Pfam" id="PF00873">
    <property type="entry name" value="ACR_tran"/>
    <property type="match status" value="2"/>
</dbReference>
<evidence type="ECO:0000313" key="2">
    <source>
        <dbReference type="EMBL" id="XBG60843.1"/>
    </source>
</evidence>
<dbReference type="EMBL" id="CP157199">
    <property type="protein sequence ID" value="XBG60843.1"/>
    <property type="molecule type" value="Genomic_DNA"/>
</dbReference>
<feature type="transmembrane region" description="Helical" evidence="1">
    <location>
        <begin position="1040"/>
        <end position="1060"/>
    </location>
</feature>
<feature type="transmembrane region" description="Helical" evidence="1">
    <location>
        <begin position="372"/>
        <end position="392"/>
    </location>
</feature>
<dbReference type="SUPFAM" id="SSF82714">
    <property type="entry name" value="Multidrug efflux transporter AcrB TolC docking domain, DN and DC subdomains"/>
    <property type="match status" value="2"/>
</dbReference>
<keyword evidence="1" id="KW-0472">Membrane</keyword>
<organism evidence="2">
    <name type="scientific">Pontimicrobium sp. SW4</name>
    <dbReference type="NCBI Taxonomy" id="3153519"/>
    <lineage>
        <taxon>Bacteria</taxon>
        <taxon>Pseudomonadati</taxon>
        <taxon>Bacteroidota</taxon>
        <taxon>Flavobacteriia</taxon>
        <taxon>Flavobacteriales</taxon>
        <taxon>Flavobacteriaceae</taxon>
        <taxon>Pontimicrobium</taxon>
    </lineage>
</organism>
<dbReference type="Gene3D" id="3.30.70.1430">
    <property type="entry name" value="Multidrug efflux transporter AcrB pore domain"/>
    <property type="match status" value="2"/>
</dbReference>
<sequence>MENKKVKYFGLSSWSIDNRKTVFVIIAIILIGGLMSYSSLPRESFPEIIESKIYVSSINPGNAAEDIEKLITKPLEEAFDDITGVTKITSTSVQDFSSIQVEFQEDITPDEAKVKIKDKIDNVKAQQDWPTIDGGVKVEPNAFDLNMSEMMPIANINLTGDFTSEQLKDFAELLQDEIEELHEIKEAQILGAEDKEVEVAVDIFKMNASNLSFGDIIGAIQSENVTISGGNVLQNGMQRNIRVLGEIEDPQDLQNIVVKNDGGRILLRDVANVNFREKDRTTFAREYAKPVVMLSIMKKSGENMITAIEKIKVILDEAVGNYIPDNLNISITNDQSTRTEAQVSELENSIIFGVLLVVGVLMFFLGFRNAIFVGIAIPLSIMMSFLVLPIFGDFMGMNITLNTMVLFATVMGLGMLVDNGIVVVENVYRLMDEGVPRLEAAKQGVGEIAWPIIASTATTLAAFLPLGFWPGIMGKFMIYFPLTLATVLGSSLFVALIINSMLTSVFMKTEEVEMERKSLIKISAALLIFGALLIVSALLKTNAIFMAIGPIAVLTGIALSFYGWLKRDKTSLLKKGLAIFSVGVLFSVIGFTGGPKALFGFGNLFIVLAAILWLHKYFLLPLSNKFQYKWLPKLENSYKNFLNFSLKGGNAYKFFFGTFFLLILSFIVFGAKQPNVLFFPENEANQAIVYIEYPEGTDISKTNAITQDIEAKVIETLDKFSYQKSGEPYNYMAESIISQVGEGAGNPQTDGGGQNEMPHKGKVTVLFREFKYRVDENGNAISSNDVLTAMRKAVQGYPGVSVIVDKNQDGPPAGYAINMEVKGDDYNKLLIEAENIQRFINENNIPGIEELKLDVNQNKPEMEVFVDRKKAGELGVSTAMVGQTLRQAIYGFDASTYKEGEDDYDIYVRFNNENRYNESALFNQSVTFRDNNGKLKKIPISSVVNKRNIATFSSIKRKDLKRVITVYSNALEGYNATEIVGKIESLMTNYKLPQGVSYQFTGEQEEQAKNMAFLSKALAIALALILLIIVAQFNSISKPIIIFGAIILSFIGVLFGMVIFGNDFVVIMTMMGIIALAGIVVNNAIVLIDYTQLLIDRKKIELGQDEESLLTREQYRDAIVEGGRARLRPVMLTAITTILGLFPLAVGLNIDFFSLFTEFDPKIYLGGDNTIFWKPMSLTIIYGLTFATFLTLVIVPVMFYLLNRAKIRFASN</sequence>
<dbReference type="RefSeq" id="WP_347923072.1">
    <property type="nucleotide sequence ID" value="NZ_CP157199.1"/>
</dbReference>
<dbReference type="PANTHER" id="PTHR32063">
    <property type="match status" value="1"/>
</dbReference>
<keyword evidence="1" id="KW-1133">Transmembrane helix</keyword>
<feature type="transmembrane region" description="Helical" evidence="1">
    <location>
        <begin position="404"/>
        <end position="428"/>
    </location>
</feature>
<feature type="transmembrane region" description="Helical" evidence="1">
    <location>
        <begin position="1176"/>
        <end position="1202"/>
    </location>
</feature>
<dbReference type="Gene3D" id="3.30.70.1320">
    <property type="entry name" value="Multidrug efflux transporter AcrB pore domain like"/>
    <property type="match status" value="1"/>
</dbReference>
<accession>A0AAU7BRW5</accession>
<dbReference type="PANTHER" id="PTHR32063:SF0">
    <property type="entry name" value="SWARMING MOTILITY PROTEIN SWRC"/>
    <property type="match status" value="1"/>
</dbReference>
<dbReference type="SUPFAM" id="SSF82866">
    <property type="entry name" value="Multidrug efflux transporter AcrB transmembrane domain"/>
    <property type="match status" value="2"/>
</dbReference>
<feature type="transmembrane region" description="Helical" evidence="1">
    <location>
        <begin position="21"/>
        <end position="40"/>
    </location>
</feature>
<gene>
    <name evidence="2" type="ORF">ABGB03_13355</name>
</gene>
<protein>
    <submittedName>
        <fullName evidence="2">Efflux RND transporter permease subunit</fullName>
    </submittedName>
</protein>
<dbReference type="PRINTS" id="PR00702">
    <property type="entry name" value="ACRIFLAVINRP"/>
</dbReference>